<dbReference type="PANTHER" id="PTHR11005">
    <property type="entry name" value="LYSOSOMAL ACID LIPASE-RELATED"/>
    <property type="match status" value="1"/>
</dbReference>
<keyword evidence="3" id="KW-0378">Hydrolase</keyword>
<dbReference type="VEuPathDB" id="VectorBase:HLOH_046888"/>
<dbReference type="GO" id="GO:0016042">
    <property type="term" value="P:lipid catabolic process"/>
    <property type="evidence" value="ECO:0007669"/>
    <property type="project" value="UniProtKB-KW"/>
</dbReference>
<accession>A0A9J6GR66</accession>
<reference evidence="8 9" key="1">
    <citation type="journal article" date="2020" name="Cell">
        <title>Large-Scale Comparative Analyses of Tick Genomes Elucidate Their Genetic Diversity and Vector Capacities.</title>
        <authorList>
            <consortium name="Tick Genome and Microbiome Consortium (TIGMIC)"/>
            <person name="Jia N."/>
            <person name="Wang J."/>
            <person name="Shi W."/>
            <person name="Du L."/>
            <person name="Sun Y."/>
            <person name="Zhan W."/>
            <person name="Jiang J.F."/>
            <person name="Wang Q."/>
            <person name="Zhang B."/>
            <person name="Ji P."/>
            <person name="Bell-Sakyi L."/>
            <person name="Cui X.M."/>
            <person name="Yuan T.T."/>
            <person name="Jiang B.G."/>
            <person name="Yang W.F."/>
            <person name="Lam T.T."/>
            <person name="Chang Q.C."/>
            <person name="Ding S.J."/>
            <person name="Wang X.J."/>
            <person name="Zhu J.G."/>
            <person name="Ruan X.D."/>
            <person name="Zhao L."/>
            <person name="Wei J.T."/>
            <person name="Ye R.Z."/>
            <person name="Que T.C."/>
            <person name="Du C.H."/>
            <person name="Zhou Y.H."/>
            <person name="Cheng J.X."/>
            <person name="Dai P.F."/>
            <person name="Guo W.B."/>
            <person name="Han X.H."/>
            <person name="Huang E.J."/>
            <person name="Li L.F."/>
            <person name="Wei W."/>
            <person name="Gao Y.C."/>
            <person name="Liu J.Z."/>
            <person name="Shao H.Z."/>
            <person name="Wang X."/>
            <person name="Wang C.C."/>
            <person name="Yang T.C."/>
            <person name="Huo Q.B."/>
            <person name="Li W."/>
            <person name="Chen H.Y."/>
            <person name="Chen S.E."/>
            <person name="Zhou L.G."/>
            <person name="Ni X.B."/>
            <person name="Tian J.H."/>
            <person name="Sheng Y."/>
            <person name="Liu T."/>
            <person name="Pan Y.S."/>
            <person name="Xia L.Y."/>
            <person name="Li J."/>
            <person name="Zhao F."/>
            <person name="Cao W.C."/>
        </authorList>
    </citation>
    <scope>NUCLEOTIDE SEQUENCE [LARGE SCALE GENOMIC DNA]</scope>
    <source>
        <strain evidence="8">HaeL-2018</strain>
    </source>
</reference>
<sequence>MIASKGYPVEEHAVLTRDGYIIFLQRIPYGRSGPSRQSRPVVFLQHGLFDSSIDWVMNYPHQSLGYILADAGYDVWLGNVRGNDYSSHITYTKRKKKFWDFSFDEMIAIDLPTMIDYVLERTGHGRLIYVGHSQGTMIMFGLLAQFPKYNKKRFLGMIGMYDLFGATEFFSWLRRLTSRSQMVKKVLLDQFYFYAGLEPLRYNMWQPPNYDLSRVTAPTAIFYSLNDWLSDTKDVRKLVYSLPNVVMTYQVADPQFTHIDFTLSLLASRFVYPTLLRLLNVYGTAPE</sequence>
<keyword evidence="5" id="KW-0443">Lipid metabolism</keyword>
<evidence type="ECO:0000256" key="1">
    <source>
        <dbReference type="ARBA" id="ARBA00010701"/>
    </source>
</evidence>
<dbReference type="InterPro" id="IPR006693">
    <property type="entry name" value="AB_hydrolase_lipase"/>
</dbReference>
<organism evidence="8 9">
    <name type="scientific">Haemaphysalis longicornis</name>
    <name type="common">Bush tick</name>
    <dbReference type="NCBI Taxonomy" id="44386"/>
    <lineage>
        <taxon>Eukaryota</taxon>
        <taxon>Metazoa</taxon>
        <taxon>Ecdysozoa</taxon>
        <taxon>Arthropoda</taxon>
        <taxon>Chelicerata</taxon>
        <taxon>Arachnida</taxon>
        <taxon>Acari</taxon>
        <taxon>Parasitiformes</taxon>
        <taxon>Ixodida</taxon>
        <taxon>Ixodoidea</taxon>
        <taxon>Ixodidae</taxon>
        <taxon>Haemaphysalinae</taxon>
        <taxon>Haemaphysalis</taxon>
    </lineage>
</organism>
<keyword evidence="2" id="KW-0732">Signal</keyword>
<evidence type="ECO:0000256" key="5">
    <source>
        <dbReference type="ARBA" id="ARBA00023098"/>
    </source>
</evidence>
<evidence type="ECO:0000256" key="3">
    <source>
        <dbReference type="ARBA" id="ARBA00022801"/>
    </source>
</evidence>
<dbReference type="Pfam" id="PF04083">
    <property type="entry name" value="Abhydro_lipase"/>
    <property type="match status" value="1"/>
</dbReference>
<dbReference type="InterPro" id="IPR029058">
    <property type="entry name" value="AB_hydrolase_fold"/>
</dbReference>
<keyword evidence="9" id="KW-1185">Reference proteome</keyword>
<dbReference type="FunFam" id="3.40.50.1820:FF:000057">
    <property type="entry name" value="Lipase"/>
    <property type="match status" value="1"/>
</dbReference>
<dbReference type="Gene3D" id="3.40.50.1820">
    <property type="entry name" value="alpha/beta hydrolase"/>
    <property type="match status" value="1"/>
</dbReference>
<evidence type="ECO:0000256" key="2">
    <source>
        <dbReference type="ARBA" id="ARBA00022729"/>
    </source>
</evidence>
<evidence type="ECO:0000313" key="8">
    <source>
        <dbReference type="EMBL" id="KAH9377201.1"/>
    </source>
</evidence>
<feature type="domain" description="Partial AB-hydrolase lipase" evidence="7">
    <location>
        <begin position="1"/>
        <end position="58"/>
    </location>
</feature>
<comment type="caution">
    <text evidence="8">The sequence shown here is derived from an EMBL/GenBank/DDBJ whole genome shotgun (WGS) entry which is preliminary data.</text>
</comment>
<dbReference type="OrthoDB" id="6434424at2759"/>
<evidence type="ECO:0000259" key="7">
    <source>
        <dbReference type="Pfam" id="PF04083"/>
    </source>
</evidence>
<protein>
    <recommendedName>
        <fullName evidence="7">Partial AB-hydrolase lipase domain-containing protein</fullName>
    </recommendedName>
</protein>
<gene>
    <name evidence="8" type="ORF">HPB48_017885</name>
</gene>
<dbReference type="SUPFAM" id="SSF53474">
    <property type="entry name" value="alpha/beta-Hydrolases"/>
    <property type="match status" value="1"/>
</dbReference>
<dbReference type="Proteomes" id="UP000821853">
    <property type="component" value="Unassembled WGS sequence"/>
</dbReference>
<dbReference type="OMA" id="YACEEHT"/>
<evidence type="ECO:0000256" key="4">
    <source>
        <dbReference type="ARBA" id="ARBA00022963"/>
    </source>
</evidence>
<keyword evidence="4" id="KW-0442">Lipid degradation</keyword>
<evidence type="ECO:0000313" key="9">
    <source>
        <dbReference type="Proteomes" id="UP000821853"/>
    </source>
</evidence>
<dbReference type="AlphaFoldDB" id="A0A9J6GR66"/>
<keyword evidence="6" id="KW-0325">Glycoprotein</keyword>
<proteinExistence type="inferred from homology"/>
<dbReference type="GO" id="GO:0016787">
    <property type="term" value="F:hydrolase activity"/>
    <property type="evidence" value="ECO:0007669"/>
    <property type="project" value="UniProtKB-KW"/>
</dbReference>
<evidence type="ECO:0000256" key="6">
    <source>
        <dbReference type="ARBA" id="ARBA00023180"/>
    </source>
</evidence>
<dbReference type="EMBL" id="JABSTR010000008">
    <property type="protein sequence ID" value="KAH9377201.1"/>
    <property type="molecule type" value="Genomic_DNA"/>
</dbReference>
<name>A0A9J6GR66_HAELO</name>
<comment type="similarity">
    <text evidence="1">Belongs to the AB hydrolase superfamily. Lipase family.</text>
</comment>